<dbReference type="InterPro" id="IPR052055">
    <property type="entry name" value="Hepadnavirus_pol/RT"/>
</dbReference>
<dbReference type="GeneID" id="14922762"/>
<reference evidence="2 3" key="1">
    <citation type="journal article" date="2013" name="Genome Biol.">
        <title>Genome of Acanthamoeba castellanii highlights extensive lateral gene transfer and early evolution of tyrosine kinase signaling.</title>
        <authorList>
            <person name="Clarke M."/>
            <person name="Lohan A.J."/>
            <person name="Liu B."/>
            <person name="Lagkouvardos I."/>
            <person name="Roy S."/>
            <person name="Zafar N."/>
            <person name="Bertelli C."/>
            <person name="Schilde C."/>
            <person name="Kianianmomeni A."/>
            <person name="Burglin T.R."/>
            <person name="Frech C."/>
            <person name="Turcotte B."/>
            <person name="Kopec K.O."/>
            <person name="Synnott J.M."/>
            <person name="Choo C."/>
            <person name="Paponov I."/>
            <person name="Finkler A."/>
            <person name="Soon Heng Tan C."/>
            <person name="Hutchins A.P."/>
            <person name="Weinmeier T."/>
            <person name="Rattei T."/>
            <person name="Chu J.S."/>
            <person name="Gimenez G."/>
            <person name="Irimia M."/>
            <person name="Rigden D.J."/>
            <person name="Fitzpatrick D.A."/>
            <person name="Lorenzo-Morales J."/>
            <person name="Bateman A."/>
            <person name="Chiu C.H."/>
            <person name="Tang P."/>
            <person name="Hegemann P."/>
            <person name="Fromm H."/>
            <person name="Raoult D."/>
            <person name="Greub G."/>
            <person name="Miranda-Saavedra D."/>
            <person name="Chen N."/>
            <person name="Nash P."/>
            <person name="Ginger M.L."/>
            <person name="Horn M."/>
            <person name="Schaap P."/>
            <person name="Caler L."/>
            <person name="Loftus B."/>
        </authorList>
    </citation>
    <scope>NUCLEOTIDE SEQUENCE [LARGE SCALE GENOMIC DNA]</scope>
    <source>
        <strain evidence="2 3">Neff</strain>
    </source>
</reference>
<evidence type="ECO:0000313" key="3">
    <source>
        <dbReference type="Proteomes" id="UP000011083"/>
    </source>
</evidence>
<dbReference type="SUPFAM" id="SSF56672">
    <property type="entry name" value="DNA/RNA polymerases"/>
    <property type="match status" value="1"/>
</dbReference>
<evidence type="ECO:0008006" key="4">
    <source>
        <dbReference type="Google" id="ProtNLM"/>
    </source>
</evidence>
<proteinExistence type="predicted"/>
<dbReference type="EMBL" id="KB007900">
    <property type="protein sequence ID" value="ELR21847.1"/>
    <property type="molecule type" value="Genomic_DNA"/>
</dbReference>
<dbReference type="VEuPathDB" id="AmoebaDB:ACA1_386560"/>
<dbReference type="RefSeq" id="XP_004347229.1">
    <property type="nucleotide sequence ID" value="XM_004347179.1"/>
</dbReference>
<keyword evidence="1" id="KW-0732">Signal</keyword>
<evidence type="ECO:0000313" key="2">
    <source>
        <dbReference type="EMBL" id="ELR21847.1"/>
    </source>
</evidence>
<sequence length="168" mass="19209">MKAMIMFWCWQGVMCMVYIDDFMVLAPSKVELQWIRDQVIVPTLKCLSWLREPTKGDGATPSSSSINTIAKAAPILQLYLQSTYQVMGCGQHNWNQHKPLTAEAQQDLKWITTNMQLINRAPLWQPLWVMTIKTDASGYSWGAWVPESGKKARGSFVSQEAKWPIHHK</sequence>
<dbReference type="Proteomes" id="UP000011083">
    <property type="component" value="Unassembled WGS sequence"/>
</dbReference>
<protein>
    <recommendedName>
        <fullName evidence="4">Reverse transcriptase domain-containing protein</fullName>
    </recommendedName>
</protein>
<organism evidence="2 3">
    <name type="scientific">Acanthamoeba castellanii (strain ATCC 30010 / Neff)</name>
    <dbReference type="NCBI Taxonomy" id="1257118"/>
    <lineage>
        <taxon>Eukaryota</taxon>
        <taxon>Amoebozoa</taxon>
        <taxon>Discosea</taxon>
        <taxon>Longamoebia</taxon>
        <taxon>Centramoebida</taxon>
        <taxon>Acanthamoebidae</taxon>
        <taxon>Acanthamoeba</taxon>
    </lineage>
</organism>
<dbReference type="PANTHER" id="PTHR33050:SF7">
    <property type="entry name" value="RIBONUCLEASE H"/>
    <property type="match status" value="1"/>
</dbReference>
<accession>L8H9C2</accession>
<dbReference type="KEGG" id="acan:ACA1_386560"/>
<gene>
    <name evidence="2" type="ORF">ACA1_386560</name>
</gene>
<feature type="signal peptide" evidence="1">
    <location>
        <begin position="1"/>
        <end position="15"/>
    </location>
</feature>
<keyword evidence="3" id="KW-1185">Reference proteome</keyword>
<name>L8H9C2_ACACF</name>
<evidence type="ECO:0000256" key="1">
    <source>
        <dbReference type="SAM" id="SignalP"/>
    </source>
</evidence>
<dbReference type="PANTHER" id="PTHR33050">
    <property type="entry name" value="REVERSE TRANSCRIPTASE DOMAIN-CONTAINING PROTEIN"/>
    <property type="match status" value="1"/>
</dbReference>
<feature type="chain" id="PRO_5012429513" description="Reverse transcriptase domain-containing protein" evidence="1">
    <location>
        <begin position="16"/>
        <end position="168"/>
    </location>
</feature>
<dbReference type="InterPro" id="IPR043502">
    <property type="entry name" value="DNA/RNA_pol_sf"/>
</dbReference>
<dbReference type="AlphaFoldDB" id="L8H9C2"/>